<dbReference type="GeneTree" id="ENSGT00940000165158"/>
<dbReference type="Proteomes" id="UP000265040">
    <property type="component" value="Chromosome 7"/>
</dbReference>
<dbReference type="GO" id="GO:0005811">
    <property type="term" value="C:lipid droplet"/>
    <property type="evidence" value="ECO:0007669"/>
    <property type="project" value="TreeGrafter"/>
</dbReference>
<evidence type="ECO:0000259" key="3">
    <source>
        <dbReference type="PROSITE" id="PS51635"/>
    </source>
</evidence>
<comment type="caution">
    <text evidence="2">Lacks conserved residue(s) required for the propagation of feature annotation.</text>
</comment>
<evidence type="ECO:0000313" key="5">
    <source>
        <dbReference type="Proteomes" id="UP000265040"/>
    </source>
</evidence>
<keyword evidence="2" id="KW-0442">Lipid degradation</keyword>
<evidence type="ECO:0000256" key="1">
    <source>
        <dbReference type="ARBA" id="ARBA00023098"/>
    </source>
</evidence>
<dbReference type="PANTHER" id="PTHR12406">
    <property type="entry name" value="CALCIUM-INDEPENDENT PHOSPHOLIPASE A2 IPLA2 -RELATED"/>
    <property type="match status" value="1"/>
</dbReference>
<feature type="active site" description="Proton acceptor" evidence="2">
    <location>
        <position position="144"/>
    </location>
</feature>
<feature type="active site" description="Nucleophile" evidence="2">
    <location>
        <position position="41"/>
    </location>
</feature>
<feature type="domain" description="PNPLA" evidence="3">
    <location>
        <begin position="4"/>
        <end position="157"/>
    </location>
</feature>
<accession>A0A7N6BEF3</accession>
<dbReference type="InterPro" id="IPR002641">
    <property type="entry name" value="PNPLA_dom"/>
</dbReference>
<protein>
    <recommendedName>
        <fullName evidence="3">PNPLA domain-containing protein</fullName>
    </recommendedName>
</protein>
<dbReference type="GO" id="GO:0055088">
    <property type="term" value="P:lipid homeostasis"/>
    <property type="evidence" value="ECO:0007669"/>
    <property type="project" value="TreeGrafter"/>
</dbReference>
<dbReference type="InterPro" id="IPR033562">
    <property type="entry name" value="PLPL"/>
</dbReference>
<dbReference type="InterPro" id="IPR016035">
    <property type="entry name" value="Acyl_Trfase/lysoPLipase"/>
</dbReference>
<dbReference type="GO" id="GO:0004806">
    <property type="term" value="F:triacylglycerol lipase activity"/>
    <property type="evidence" value="ECO:0007669"/>
    <property type="project" value="TreeGrafter"/>
</dbReference>
<reference evidence="4" key="3">
    <citation type="submission" date="2025-09" db="UniProtKB">
        <authorList>
            <consortium name="Ensembl"/>
        </authorList>
    </citation>
    <scope>IDENTIFICATION</scope>
</reference>
<reference evidence="4" key="2">
    <citation type="submission" date="2025-08" db="UniProtKB">
        <authorList>
            <consortium name="Ensembl"/>
        </authorList>
    </citation>
    <scope>IDENTIFICATION</scope>
</reference>
<dbReference type="GO" id="GO:0005737">
    <property type="term" value="C:cytoplasm"/>
    <property type="evidence" value="ECO:0007669"/>
    <property type="project" value="TreeGrafter"/>
</dbReference>
<organism evidence="4 5">
    <name type="scientific">Anabas testudineus</name>
    <name type="common">Climbing perch</name>
    <name type="synonym">Anthias testudineus</name>
    <dbReference type="NCBI Taxonomy" id="64144"/>
    <lineage>
        <taxon>Eukaryota</taxon>
        <taxon>Metazoa</taxon>
        <taxon>Chordata</taxon>
        <taxon>Craniata</taxon>
        <taxon>Vertebrata</taxon>
        <taxon>Euteleostomi</taxon>
        <taxon>Actinopterygii</taxon>
        <taxon>Neopterygii</taxon>
        <taxon>Teleostei</taxon>
        <taxon>Neoteleostei</taxon>
        <taxon>Acanthomorphata</taxon>
        <taxon>Anabantaria</taxon>
        <taxon>Anabantiformes</taxon>
        <taxon>Anabantoidei</taxon>
        <taxon>Anabantidae</taxon>
        <taxon>Anabas</taxon>
    </lineage>
</organism>
<feature type="short sequence motif" description="GXSXG" evidence="2">
    <location>
        <begin position="39"/>
        <end position="43"/>
    </location>
</feature>
<evidence type="ECO:0000256" key="2">
    <source>
        <dbReference type="PROSITE-ProRule" id="PRU01161"/>
    </source>
</evidence>
<proteinExistence type="predicted"/>
<dbReference type="GO" id="GO:0016020">
    <property type="term" value="C:membrane"/>
    <property type="evidence" value="ECO:0007669"/>
    <property type="project" value="TreeGrafter"/>
</dbReference>
<keyword evidence="5" id="KW-1185">Reference proteome</keyword>
<evidence type="ECO:0000313" key="4">
    <source>
        <dbReference type="Ensembl" id="ENSATEP00000062558.1"/>
    </source>
</evidence>
<dbReference type="PROSITE" id="PS51635">
    <property type="entry name" value="PNPLA"/>
    <property type="match status" value="1"/>
</dbReference>
<dbReference type="AlphaFoldDB" id="A0A7N6BEF3"/>
<name>A0A7N6BEF3_ANATE</name>
<reference evidence="4" key="1">
    <citation type="submission" date="2021-04" db="EMBL/GenBank/DDBJ databases">
        <authorList>
            <consortium name="Wellcome Sanger Institute Data Sharing"/>
        </authorList>
    </citation>
    <scope>NUCLEOTIDE SEQUENCE [LARGE SCALE GENOMIC DNA]</scope>
</reference>
<keyword evidence="1 2" id="KW-0443">Lipid metabolism</keyword>
<sequence>LASISFSGSGFMATYQLGVAQCFLNHAPWIVRTAPCVLGASAGSLVAAAVVCEITFALGPFNPSINVLHWLEYVLPKYLPSDAHRMASGRLAVTMTRLTDGKHIVMSSEYLITLSHTYLEHNVSSVSRYPICNLTSFLSQYYMDGGFSSFQPVVPSQTLTVSPFSGDIDICPADTTCTWDLVVSGATLKGNVANIVRMFNAIYPMTLEVRHLLHSLDAKVTMCRFLRWHQ</sequence>
<dbReference type="GO" id="GO:0019433">
    <property type="term" value="P:triglyceride catabolic process"/>
    <property type="evidence" value="ECO:0007669"/>
    <property type="project" value="TreeGrafter"/>
</dbReference>
<feature type="short sequence motif" description="DGA/G" evidence="2">
    <location>
        <begin position="144"/>
        <end position="146"/>
    </location>
</feature>
<dbReference type="PANTHER" id="PTHR12406:SF46">
    <property type="entry name" value="PATATIN-LIKE PHOSPHOLIPASE DOMAIN-CONTAINING PROTEIN 2"/>
    <property type="match status" value="1"/>
</dbReference>
<keyword evidence="2" id="KW-0378">Hydrolase</keyword>
<dbReference type="SUPFAM" id="SSF52151">
    <property type="entry name" value="FabD/lysophospholipase-like"/>
    <property type="match status" value="1"/>
</dbReference>
<dbReference type="Ensembl" id="ENSATET00000071927.1">
    <property type="protein sequence ID" value="ENSATEP00000062558.1"/>
    <property type="gene ID" value="ENSATEG00000023440.2"/>
</dbReference>